<reference evidence="4" key="1">
    <citation type="journal article" date="2014" name="Int. J. Syst. Evol. Microbiol.">
        <title>Complete genome sequence of Corynebacterium casei LMG S-19264T (=DSM 44701T), isolated from a smear-ripened cheese.</title>
        <authorList>
            <consortium name="US DOE Joint Genome Institute (JGI-PGF)"/>
            <person name="Walter F."/>
            <person name="Albersmeier A."/>
            <person name="Kalinowski J."/>
            <person name="Ruckert C."/>
        </authorList>
    </citation>
    <scope>NUCLEOTIDE SEQUENCE</scope>
    <source>
        <strain evidence="4">VKM Ac-1940</strain>
    </source>
</reference>
<evidence type="ECO:0000256" key="1">
    <source>
        <dbReference type="SAM" id="MobiDB-lite"/>
    </source>
</evidence>
<dbReference type="Pfam" id="PF18739">
    <property type="entry name" value="HEPN_Apea"/>
    <property type="match status" value="1"/>
</dbReference>
<evidence type="ECO:0000259" key="2">
    <source>
        <dbReference type="Pfam" id="PF18739"/>
    </source>
</evidence>
<feature type="domain" description="ApeA N-terminal" evidence="3">
    <location>
        <begin position="11"/>
        <end position="305"/>
    </location>
</feature>
<sequence length="525" mass="58495">MTETPLNEHQSWSGEWWLPHDHENKVPGVLSFSPKRGLLLRLIGGWPYSVTRPGENGSTIITDELQSWPVVLGLGDGKFISLLSVTVATARTFHIGRMLDGPDKLDLRASVALVGVHMDDPHEAAFTGASAHIEEMTVWSRRSGVDVTDFFGPERDLSGTIELRHLDPSRVVMGPLSARLDHHAWYPYTDQTRAQNLTHVREHQGISFEHKDPQTFEYWLDLLGGMADLMSLSTLRACGIISMRVFMPPTPEAWNADDPRRDQPHEITVYRVRVVKPKPGEKSLSLRSYVLTLDDVPFEELLPRWLEVGDTFSAARSMILGLRYIRSGYVETRVVTAVAAAEAMHRALEPAPPIPPDEFKQLRRTLLETVSPERKAWLRERITEHANAPTLKERLLDLVERLGEAGRLLVHDPEVWAKAAKDARNHLAHIGSASSDLNHMHAVVEVTAGVVVLNLLHELGVPQERLLKAVNEHPDLSHASKLARRVLCDDDSIVIQLAAVGVSVGADEEPRNASNEAGAEPDRID</sequence>
<dbReference type="AlphaFoldDB" id="A0A9W6HJZ1"/>
<accession>A0A9W6HJZ1</accession>
<dbReference type="Proteomes" id="UP001142291">
    <property type="component" value="Unassembled WGS sequence"/>
</dbReference>
<dbReference type="InterPro" id="IPR041223">
    <property type="entry name" value="ApeA_NTD"/>
</dbReference>
<keyword evidence="5" id="KW-1185">Reference proteome</keyword>
<name>A0A9W6HJZ1_9MICO</name>
<dbReference type="EMBL" id="BSER01000001">
    <property type="protein sequence ID" value="GLJ94197.1"/>
    <property type="molecule type" value="Genomic_DNA"/>
</dbReference>
<protein>
    <recommendedName>
        <fullName evidence="6">ApeA N-terminal domain-containing protein</fullName>
    </recommendedName>
</protein>
<evidence type="ECO:0008006" key="6">
    <source>
        <dbReference type="Google" id="ProtNLM"/>
    </source>
</evidence>
<dbReference type="RefSeq" id="WP_204962727.1">
    <property type="nucleotide sequence ID" value="NZ_BAAAUR010000002.1"/>
</dbReference>
<feature type="domain" description="Apea-like HEPN" evidence="2">
    <location>
        <begin position="336"/>
        <end position="464"/>
    </location>
</feature>
<dbReference type="Pfam" id="PF18862">
    <property type="entry name" value="ApeA_NTD1"/>
    <property type="match status" value="1"/>
</dbReference>
<evidence type="ECO:0000313" key="4">
    <source>
        <dbReference type="EMBL" id="GLJ94197.1"/>
    </source>
</evidence>
<reference evidence="4" key="2">
    <citation type="submission" date="2023-01" db="EMBL/GenBank/DDBJ databases">
        <authorList>
            <person name="Sun Q."/>
            <person name="Evtushenko L."/>
        </authorList>
    </citation>
    <scope>NUCLEOTIDE SEQUENCE</scope>
    <source>
        <strain evidence="4">VKM Ac-1940</strain>
    </source>
</reference>
<feature type="region of interest" description="Disordered" evidence="1">
    <location>
        <begin position="506"/>
        <end position="525"/>
    </location>
</feature>
<organism evidence="4 5">
    <name type="scientific">Microbacterium dextranolyticum</name>
    <dbReference type="NCBI Taxonomy" id="36806"/>
    <lineage>
        <taxon>Bacteria</taxon>
        <taxon>Bacillati</taxon>
        <taxon>Actinomycetota</taxon>
        <taxon>Actinomycetes</taxon>
        <taxon>Micrococcales</taxon>
        <taxon>Microbacteriaceae</taxon>
        <taxon>Microbacterium</taxon>
    </lineage>
</organism>
<dbReference type="InterPro" id="IPR041229">
    <property type="entry name" value="HEPN_Apea"/>
</dbReference>
<evidence type="ECO:0000313" key="5">
    <source>
        <dbReference type="Proteomes" id="UP001142291"/>
    </source>
</evidence>
<comment type="caution">
    <text evidence="4">The sequence shown here is derived from an EMBL/GenBank/DDBJ whole genome shotgun (WGS) entry which is preliminary data.</text>
</comment>
<proteinExistence type="predicted"/>
<evidence type="ECO:0000259" key="3">
    <source>
        <dbReference type="Pfam" id="PF18862"/>
    </source>
</evidence>
<gene>
    <name evidence="4" type="ORF">GCM10017591_02580</name>
</gene>